<evidence type="ECO:0000313" key="2">
    <source>
        <dbReference type="EMBL" id="KAL0352224.1"/>
    </source>
</evidence>
<sequence>MGKQVEGHDEAEASTKQHYTEKDKSAKELQISSDGLILVNQLKEFIEGTIRSKIVGSSSTRWTVSMVELTSSRQWKEEPIVDYINRWRNLSLNCKDRISEASAIEMCIQSMYWGIRYILQGILSKSFEELAARAHDMELSITTSGVEGPLVQESRRIKENQELKKGGKLYSEAPSKESMAMNIALFKLKSTTKDSGAPKNNISYEKLQRKLTLKEMQAKQYPFLNSMSREYLMTYWRLALSICQK</sequence>
<comment type="caution">
    <text evidence="2">The sequence shown here is derived from an EMBL/GenBank/DDBJ whole genome shotgun (WGS) entry which is preliminary data.</text>
</comment>
<name>A0AAW2PBS1_9LAMI</name>
<protein>
    <submittedName>
        <fullName evidence="2">Uncharacterized protein</fullName>
    </submittedName>
</protein>
<accession>A0AAW2PBS1</accession>
<dbReference type="PANTHER" id="PTHR33437:SF2">
    <property type="entry name" value="OS06G0361200 PROTEIN"/>
    <property type="match status" value="1"/>
</dbReference>
<organism evidence="2">
    <name type="scientific">Sesamum calycinum</name>
    <dbReference type="NCBI Taxonomy" id="2727403"/>
    <lineage>
        <taxon>Eukaryota</taxon>
        <taxon>Viridiplantae</taxon>
        <taxon>Streptophyta</taxon>
        <taxon>Embryophyta</taxon>
        <taxon>Tracheophyta</taxon>
        <taxon>Spermatophyta</taxon>
        <taxon>Magnoliopsida</taxon>
        <taxon>eudicotyledons</taxon>
        <taxon>Gunneridae</taxon>
        <taxon>Pentapetalae</taxon>
        <taxon>asterids</taxon>
        <taxon>lamiids</taxon>
        <taxon>Lamiales</taxon>
        <taxon>Pedaliaceae</taxon>
        <taxon>Sesamum</taxon>
    </lineage>
</organism>
<gene>
    <name evidence="2" type="ORF">Scaly_1611100</name>
</gene>
<proteinExistence type="predicted"/>
<reference evidence="2" key="1">
    <citation type="submission" date="2020-06" db="EMBL/GenBank/DDBJ databases">
        <authorList>
            <person name="Li T."/>
            <person name="Hu X."/>
            <person name="Zhang T."/>
            <person name="Song X."/>
            <person name="Zhang H."/>
            <person name="Dai N."/>
            <person name="Sheng W."/>
            <person name="Hou X."/>
            <person name="Wei L."/>
        </authorList>
    </citation>
    <scope>NUCLEOTIDE SEQUENCE</scope>
    <source>
        <strain evidence="2">KEN8</strain>
        <tissue evidence="2">Leaf</tissue>
    </source>
</reference>
<dbReference type="PANTHER" id="PTHR33437">
    <property type="entry name" value="OS06G0361200 PROTEIN"/>
    <property type="match status" value="1"/>
</dbReference>
<dbReference type="EMBL" id="JACGWM010000009">
    <property type="protein sequence ID" value="KAL0352224.1"/>
    <property type="molecule type" value="Genomic_DNA"/>
</dbReference>
<evidence type="ECO:0000256" key="1">
    <source>
        <dbReference type="SAM" id="MobiDB-lite"/>
    </source>
</evidence>
<feature type="region of interest" description="Disordered" evidence="1">
    <location>
        <begin position="1"/>
        <end position="26"/>
    </location>
</feature>
<reference evidence="2" key="2">
    <citation type="journal article" date="2024" name="Plant">
        <title>Genomic evolution and insights into agronomic trait innovations of Sesamum species.</title>
        <authorList>
            <person name="Miao H."/>
            <person name="Wang L."/>
            <person name="Qu L."/>
            <person name="Liu H."/>
            <person name="Sun Y."/>
            <person name="Le M."/>
            <person name="Wang Q."/>
            <person name="Wei S."/>
            <person name="Zheng Y."/>
            <person name="Lin W."/>
            <person name="Duan Y."/>
            <person name="Cao H."/>
            <person name="Xiong S."/>
            <person name="Wang X."/>
            <person name="Wei L."/>
            <person name="Li C."/>
            <person name="Ma Q."/>
            <person name="Ju M."/>
            <person name="Zhao R."/>
            <person name="Li G."/>
            <person name="Mu C."/>
            <person name="Tian Q."/>
            <person name="Mei H."/>
            <person name="Zhang T."/>
            <person name="Gao T."/>
            <person name="Zhang H."/>
        </authorList>
    </citation>
    <scope>NUCLEOTIDE SEQUENCE</scope>
    <source>
        <strain evidence="2">KEN8</strain>
    </source>
</reference>
<dbReference type="AlphaFoldDB" id="A0AAW2PBS1"/>